<evidence type="ECO:0000256" key="1">
    <source>
        <dbReference type="SAM" id="SignalP"/>
    </source>
</evidence>
<reference evidence="2" key="1">
    <citation type="journal article" date="2022" name="Int. J. Syst. Evol. Microbiol.">
        <title>Pseudomonas aegrilactucae sp. nov. and Pseudomonas morbosilactucae sp. nov., pathogens causing bacterial rot of lettuce in Japan.</title>
        <authorList>
            <person name="Sawada H."/>
            <person name="Fujikawa T."/>
            <person name="Satou M."/>
        </authorList>
    </citation>
    <scope>NUCLEOTIDE SEQUENCE</scope>
    <source>
        <strain evidence="2">0166_1</strain>
    </source>
</reference>
<name>A0A9E7C042_9ACTN</name>
<organism evidence="2 3">
    <name type="scientific">Capillimicrobium parvum</name>
    <dbReference type="NCBI Taxonomy" id="2884022"/>
    <lineage>
        <taxon>Bacteria</taxon>
        <taxon>Bacillati</taxon>
        <taxon>Actinomycetota</taxon>
        <taxon>Thermoleophilia</taxon>
        <taxon>Solirubrobacterales</taxon>
        <taxon>Capillimicrobiaceae</taxon>
        <taxon>Capillimicrobium</taxon>
    </lineage>
</organism>
<feature type="signal peptide" evidence="1">
    <location>
        <begin position="1"/>
        <end position="25"/>
    </location>
</feature>
<dbReference type="RefSeq" id="WP_259314658.1">
    <property type="nucleotide sequence ID" value="NZ_CP087164.1"/>
</dbReference>
<dbReference type="AlphaFoldDB" id="A0A9E7C042"/>
<dbReference type="KEGG" id="sbae:DSM104329_01377"/>
<keyword evidence="1" id="KW-0732">Signal</keyword>
<keyword evidence="3" id="KW-1185">Reference proteome</keyword>
<evidence type="ECO:0008006" key="4">
    <source>
        <dbReference type="Google" id="ProtNLM"/>
    </source>
</evidence>
<evidence type="ECO:0000313" key="3">
    <source>
        <dbReference type="Proteomes" id="UP001162834"/>
    </source>
</evidence>
<protein>
    <recommendedName>
        <fullName evidence="4">Ig-like domain-containing protein</fullName>
    </recommendedName>
</protein>
<dbReference type="Proteomes" id="UP001162834">
    <property type="component" value="Chromosome"/>
</dbReference>
<evidence type="ECO:0000313" key="2">
    <source>
        <dbReference type="EMBL" id="UGS34993.1"/>
    </source>
</evidence>
<dbReference type="EMBL" id="CP087164">
    <property type="protein sequence ID" value="UGS34993.1"/>
    <property type="molecule type" value="Genomic_DNA"/>
</dbReference>
<proteinExistence type="predicted"/>
<feature type="chain" id="PRO_5039722863" description="Ig-like domain-containing protein" evidence="1">
    <location>
        <begin position="26"/>
        <end position="132"/>
    </location>
</feature>
<gene>
    <name evidence="2" type="ORF">DSM104329_01377</name>
</gene>
<accession>A0A9E7C042</accession>
<sequence>MRIRVAVPAAILAALAIGAPVADLAAGSGAEAQEPVTQPAQNVVLRVGDSMQVEGASVQCLVTSRGGRPTVECRRTGRLKGTYGMFLDSRNAVVARFHSSAAAQTVFRARHHGDWTACVAGSRARAAQEHCR</sequence>